<sequence>MPQTTETLPEQTLTEILLDTLLAVVEAENAELRELPEPESVIAFPTIF</sequence>
<accession>A0A1I4NKZ4</accession>
<name>A0A1I4NKZ4_9HYPH</name>
<dbReference type="AlphaFoldDB" id="A0A1I4NKZ4"/>
<organism evidence="1 2">
    <name type="scientific">Methylobacterium pseudosasicola</name>
    <dbReference type="NCBI Taxonomy" id="582667"/>
    <lineage>
        <taxon>Bacteria</taxon>
        <taxon>Pseudomonadati</taxon>
        <taxon>Pseudomonadota</taxon>
        <taxon>Alphaproteobacteria</taxon>
        <taxon>Hyphomicrobiales</taxon>
        <taxon>Methylobacteriaceae</taxon>
        <taxon>Methylobacterium</taxon>
    </lineage>
</organism>
<dbReference type="EMBL" id="FOTK01000021">
    <property type="protein sequence ID" value="SFM16202.1"/>
    <property type="molecule type" value="Genomic_DNA"/>
</dbReference>
<protein>
    <submittedName>
        <fullName evidence="1">Uncharacterized protein</fullName>
    </submittedName>
</protein>
<dbReference type="RefSeq" id="WP_167367777.1">
    <property type="nucleotide sequence ID" value="NZ_FOTK01000021.1"/>
</dbReference>
<evidence type="ECO:0000313" key="1">
    <source>
        <dbReference type="EMBL" id="SFM16202.1"/>
    </source>
</evidence>
<dbReference type="STRING" id="582667.SAMN05192568_102148"/>
<gene>
    <name evidence="1" type="ORF">SAMN05192568_102148</name>
</gene>
<dbReference type="Proteomes" id="UP000199048">
    <property type="component" value="Unassembled WGS sequence"/>
</dbReference>
<reference evidence="2" key="1">
    <citation type="submission" date="2016-10" db="EMBL/GenBank/DDBJ databases">
        <authorList>
            <person name="Varghese N."/>
            <person name="Submissions S."/>
        </authorList>
    </citation>
    <scope>NUCLEOTIDE SEQUENCE [LARGE SCALE GENOMIC DNA]</scope>
    <source>
        <strain evidence="2">BL36</strain>
    </source>
</reference>
<proteinExistence type="predicted"/>
<keyword evidence="2" id="KW-1185">Reference proteome</keyword>
<evidence type="ECO:0000313" key="2">
    <source>
        <dbReference type="Proteomes" id="UP000199048"/>
    </source>
</evidence>